<evidence type="ECO:0000313" key="2">
    <source>
        <dbReference type="EMBL" id="MTW20176.1"/>
    </source>
</evidence>
<organism evidence="2 3">
    <name type="scientific">Allochromatium palmeri</name>
    <dbReference type="NCBI Taxonomy" id="231048"/>
    <lineage>
        <taxon>Bacteria</taxon>
        <taxon>Pseudomonadati</taxon>
        <taxon>Pseudomonadota</taxon>
        <taxon>Gammaproteobacteria</taxon>
        <taxon>Chromatiales</taxon>
        <taxon>Chromatiaceae</taxon>
        <taxon>Allochromatium</taxon>
    </lineage>
</organism>
<gene>
    <name evidence="2" type="ORF">GJ668_03585</name>
</gene>
<reference evidence="2 3" key="1">
    <citation type="submission" date="2019-11" db="EMBL/GenBank/DDBJ databases">
        <title>Whole-genome sequence of the anaerobic purple sulfur bacterium Allochromatium palmeri DSM 15591.</title>
        <authorList>
            <person name="Kyndt J.A."/>
            <person name="Meyer T.E."/>
        </authorList>
    </citation>
    <scope>NUCLEOTIDE SEQUENCE [LARGE SCALE GENOMIC DNA]</scope>
    <source>
        <strain evidence="2 3">DSM 15591</strain>
    </source>
</reference>
<dbReference type="OrthoDB" id="5295180at2"/>
<keyword evidence="3" id="KW-1185">Reference proteome</keyword>
<sequence>MMTHIQTRLQAHFQPNAALRNPWVLGWLGLIVVVLAVNLVMVYLAFATNPGLVNADYYERGRNYERTLLTRQARDPGWLIQADIPASLHAGQRESIRVFFVDRAGQPVDPEAVTFHAYRPSDAARDFALTMSREDRGRYVVETAFPLIGVWDTLIVARLGEDEFSVSERLTVGAP</sequence>
<protein>
    <submittedName>
        <fullName evidence="2">Nitrogen fixation protein FixH</fullName>
    </submittedName>
</protein>
<name>A0A6N8EC43_9GAMM</name>
<keyword evidence="1" id="KW-1133">Transmembrane helix</keyword>
<dbReference type="AlphaFoldDB" id="A0A6N8EC43"/>
<dbReference type="Proteomes" id="UP000434044">
    <property type="component" value="Unassembled WGS sequence"/>
</dbReference>
<dbReference type="InterPro" id="IPR008620">
    <property type="entry name" value="FixH"/>
</dbReference>
<comment type="caution">
    <text evidence="2">The sequence shown here is derived from an EMBL/GenBank/DDBJ whole genome shotgun (WGS) entry which is preliminary data.</text>
</comment>
<dbReference type="EMBL" id="WNKT01000004">
    <property type="protein sequence ID" value="MTW20176.1"/>
    <property type="molecule type" value="Genomic_DNA"/>
</dbReference>
<evidence type="ECO:0000313" key="3">
    <source>
        <dbReference type="Proteomes" id="UP000434044"/>
    </source>
</evidence>
<accession>A0A6N8EC43</accession>
<proteinExistence type="predicted"/>
<keyword evidence="1" id="KW-0812">Transmembrane</keyword>
<dbReference type="RefSeq" id="WP_155448751.1">
    <property type="nucleotide sequence ID" value="NZ_WNKT01000004.1"/>
</dbReference>
<evidence type="ECO:0000256" key="1">
    <source>
        <dbReference type="SAM" id="Phobius"/>
    </source>
</evidence>
<feature type="transmembrane region" description="Helical" evidence="1">
    <location>
        <begin position="24"/>
        <end position="46"/>
    </location>
</feature>
<keyword evidence="1" id="KW-0472">Membrane</keyword>
<dbReference type="Pfam" id="PF05751">
    <property type="entry name" value="FixH"/>
    <property type="match status" value="1"/>
</dbReference>